<keyword evidence="1" id="KW-0472">Membrane</keyword>
<name>A0A2M8L6U7_9BACT</name>
<reference evidence="3" key="1">
    <citation type="submission" date="2017-09" db="EMBL/GenBank/DDBJ databases">
        <title>Depth-based differentiation of microbial function through sediment-hosted aquifers and enrichment of novel symbionts in the deep terrestrial subsurface.</title>
        <authorList>
            <person name="Probst A.J."/>
            <person name="Ladd B."/>
            <person name="Jarett J.K."/>
            <person name="Geller-Mcgrath D.E."/>
            <person name="Sieber C.M.K."/>
            <person name="Emerson J.B."/>
            <person name="Anantharaman K."/>
            <person name="Thomas B.C."/>
            <person name="Malmstrom R."/>
            <person name="Stieglmeier M."/>
            <person name="Klingl A."/>
            <person name="Woyke T."/>
            <person name="Ryan C.M."/>
            <person name="Banfield J.F."/>
        </authorList>
    </citation>
    <scope>NUCLEOTIDE SEQUENCE [LARGE SCALE GENOMIC DNA]</scope>
</reference>
<evidence type="ECO:0000256" key="1">
    <source>
        <dbReference type="SAM" id="Phobius"/>
    </source>
</evidence>
<keyword evidence="1" id="KW-0812">Transmembrane</keyword>
<organism evidence="2 3">
    <name type="scientific">Candidatus Shapirobacteria bacterium CG10_big_fil_rev_8_21_14_0_10_48_15</name>
    <dbReference type="NCBI Taxonomy" id="1974484"/>
    <lineage>
        <taxon>Bacteria</taxon>
        <taxon>Candidatus Shapironibacteriota</taxon>
    </lineage>
</organism>
<dbReference type="Proteomes" id="UP000231579">
    <property type="component" value="Unassembled WGS sequence"/>
</dbReference>
<feature type="transmembrane region" description="Helical" evidence="1">
    <location>
        <begin position="83"/>
        <end position="103"/>
    </location>
</feature>
<dbReference type="EMBL" id="PFEM01000032">
    <property type="protein sequence ID" value="PJE69974.1"/>
    <property type="molecule type" value="Genomic_DNA"/>
</dbReference>
<evidence type="ECO:0000313" key="3">
    <source>
        <dbReference type="Proteomes" id="UP000231579"/>
    </source>
</evidence>
<gene>
    <name evidence="2" type="ORF">COU97_02210</name>
</gene>
<protein>
    <submittedName>
        <fullName evidence="2">Uncharacterized protein</fullName>
    </submittedName>
</protein>
<accession>A0A2M8L6U7</accession>
<sequence length="105" mass="11681">MLKEMSLGLRAFGQATGVAVYCGLIGIIFWQGEKWFGPPYSFLGPALFLILLAVSVLVCGLLALAYPAFLFWEKKQRPEALKLVGYTAGWLAFYLVIILLLFVTF</sequence>
<dbReference type="AlphaFoldDB" id="A0A2M8L6U7"/>
<feature type="transmembrane region" description="Helical" evidence="1">
    <location>
        <begin position="12"/>
        <end position="30"/>
    </location>
</feature>
<comment type="caution">
    <text evidence="2">The sequence shown here is derived from an EMBL/GenBank/DDBJ whole genome shotgun (WGS) entry which is preliminary data.</text>
</comment>
<feature type="transmembrane region" description="Helical" evidence="1">
    <location>
        <begin position="42"/>
        <end position="71"/>
    </location>
</feature>
<proteinExistence type="predicted"/>
<evidence type="ECO:0000313" key="2">
    <source>
        <dbReference type="EMBL" id="PJE69974.1"/>
    </source>
</evidence>
<keyword evidence="1" id="KW-1133">Transmembrane helix</keyword>